<comment type="caution">
    <text evidence="2">The sequence shown here is derived from an EMBL/GenBank/DDBJ whole genome shotgun (WGS) entry which is preliminary data.</text>
</comment>
<gene>
    <name evidence="2" type="ORF">Bca52824_026880</name>
</gene>
<evidence type="ECO:0000313" key="3">
    <source>
        <dbReference type="Proteomes" id="UP000886595"/>
    </source>
</evidence>
<proteinExistence type="predicted"/>
<dbReference type="AlphaFoldDB" id="A0A8X7SIX0"/>
<accession>A0A8X7SIX0</accession>
<evidence type="ECO:0000313" key="2">
    <source>
        <dbReference type="EMBL" id="KAG2307132.1"/>
    </source>
</evidence>
<name>A0A8X7SIX0_BRACI</name>
<protein>
    <submittedName>
        <fullName evidence="2">Uncharacterized protein</fullName>
    </submittedName>
</protein>
<keyword evidence="1" id="KW-0175">Coiled coil</keyword>
<feature type="coiled-coil region" evidence="1">
    <location>
        <begin position="149"/>
        <end position="176"/>
    </location>
</feature>
<sequence>MNKMNALDMRVTGLEENPDVNKMEQLDMRVSALEAYLEIVCEDADEDVKREENKGKGVKRSVHMLDDNLSRTVTKSKKQMRSLYSGCKLDAEYGIPASCLCGGRIINEVSPEPKYPTDFDTFPGRKYFTCVKYENDGLHFRQPWVFGVQQEVEKLIKRVEEEMAAEIAELKDKLTRP</sequence>
<organism evidence="2 3">
    <name type="scientific">Brassica carinata</name>
    <name type="common">Ethiopian mustard</name>
    <name type="synonym">Abyssinian cabbage</name>
    <dbReference type="NCBI Taxonomy" id="52824"/>
    <lineage>
        <taxon>Eukaryota</taxon>
        <taxon>Viridiplantae</taxon>
        <taxon>Streptophyta</taxon>
        <taxon>Embryophyta</taxon>
        <taxon>Tracheophyta</taxon>
        <taxon>Spermatophyta</taxon>
        <taxon>Magnoliopsida</taxon>
        <taxon>eudicotyledons</taxon>
        <taxon>Gunneridae</taxon>
        <taxon>Pentapetalae</taxon>
        <taxon>rosids</taxon>
        <taxon>malvids</taxon>
        <taxon>Brassicales</taxon>
        <taxon>Brassicaceae</taxon>
        <taxon>Brassiceae</taxon>
        <taxon>Brassica</taxon>
    </lineage>
</organism>
<evidence type="ECO:0000256" key="1">
    <source>
        <dbReference type="SAM" id="Coils"/>
    </source>
</evidence>
<dbReference type="Proteomes" id="UP000886595">
    <property type="component" value="Unassembled WGS sequence"/>
</dbReference>
<dbReference type="OrthoDB" id="1129285at2759"/>
<keyword evidence="3" id="KW-1185">Reference proteome</keyword>
<dbReference type="EMBL" id="JAAMPC010000006">
    <property type="protein sequence ID" value="KAG2307132.1"/>
    <property type="molecule type" value="Genomic_DNA"/>
</dbReference>
<reference evidence="2 3" key="1">
    <citation type="submission" date="2020-02" db="EMBL/GenBank/DDBJ databases">
        <authorList>
            <person name="Ma Q."/>
            <person name="Huang Y."/>
            <person name="Song X."/>
            <person name="Pei D."/>
        </authorList>
    </citation>
    <scope>NUCLEOTIDE SEQUENCE [LARGE SCALE GENOMIC DNA]</scope>
    <source>
        <strain evidence="2">Sxm20200214</strain>
        <tissue evidence="2">Leaf</tissue>
    </source>
</reference>